<sequence length="71" mass="7965">MLRKRVRNVHLHARHYYICYVFGMQRWVSDMETVTIPGKISTIPPQVPPTGGGKNTRGSSALGDPEEGLEK</sequence>
<evidence type="ECO:0000256" key="1">
    <source>
        <dbReference type="SAM" id="MobiDB-lite"/>
    </source>
</evidence>
<dbReference type="AlphaFoldDB" id="A0A5B7FB93"/>
<name>A0A5B7FB93_PORTR</name>
<gene>
    <name evidence="2" type="ORF">E2C01_035356</name>
</gene>
<organism evidence="2 3">
    <name type="scientific">Portunus trituberculatus</name>
    <name type="common">Swimming crab</name>
    <name type="synonym">Neptunus trituberculatus</name>
    <dbReference type="NCBI Taxonomy" id="210409"/>
    <lineage>
        <taxon>Eukaryota</taxon>
        <taxon>Metazoa</taxon>
        <taxon>Ecdysozoa</taxon>
        <taxon>Arthropoda</taxon>
        <taxon>Crustacea</taxon>
        <taxon>Multicrustacea</taxon>
        <taxon>Malacostraca</taxon>
        <taxon>Eumalacostraca</taxon>
        <taxon>Eucarida</taxon>
        <taxon>Decapoda</taxon>
        <taxon>Pleocyemata</taxon>
        <taxon>Brachyura</taxon>
        <taxon>Eubrachyura</taxon>
        <taxon>Portunoidea</taxon>
        <taxon>Portunidae</taxon>
        <taxon>Portuninae</taxon>
        <taxon>Portunus</taxon>
    </lineage>
</organism>
<protein>
    <submittedName>
        <fullName evidence="2">Uncharacterized protein</fullName>
    </submittedName>
</protein>
<evidence type="ECO:0000313" key="3">
    <source>
        <dbReference type="Proteomes" id="UP000324222"/>
    </source>
</evidence>
<proteinExistence type="predicted"/>
<comment type="caution">
    <text evidence="2">The sequence shown here is derived from an EMBL/GenBank/DDBJ whole genome shotgun (WGS) entry which is preliminary data.</text>
</comment>
<keyword evidence="3" id="KW-1185">Reference proteome</keyword>
<feature type="region of interest" description="Disordered" evidence="1">
    <location>
        <begin position="39"/>
        <end position="71"/>
    </location>
</feature>
<dbReference type="EMBL" id="VSRR010005173">
    <property type="protein sequence ID" value="MPC41754.1"/>
    <property type="molecule type" value="Genomic_DNA"/>
</dbReference>
<evidence type="ECO:0000313" key="2">
    <source>
        <dbReference type="EMBL" id="MPC41754.1"/>
    </source>
</evidence>
<dbReference type="Proteomes" id="UP000324222">
    <property type="component" value="Unassembled WGS sequence"/>
</dbReference>
<accession>A0A5B7FB93</accession>
<reference evidence="2 3" key="1">
    <citation type="submission" date="2019-05" db="EMBL/GenBank/DDBJ databases">
        <title>Another draft genome of Portunus trituberculatus and its Hox gene families provides insights of decapod evolution.</title>
        <authorList>
            <person name="Jeong J.-H."/>
            <person name="Song I."/>
            <person name="Kim S."/>
            <person name="Choi T."/>
            <person name="Kim D."/>
            <person name="Ryu S."/>
            <person name="Kim W."/>
        </authorList>
    </citation>
    <scope>NUCLEOTIDE SEQUENCE [LARGE SCALE GENOMIC DNA]</scope>
    <source>
        <tissue evidence="2">Muscle</tissue>
    </source>
</reference>